<reference evidence="2" key="2">
    <citation type="submission" date="2015-01" db="EMBL/GenBank/DDBJ databases">
        <title>Evolutionary Origins and Diversification of the Mycorrhizal Mutualists.</title>
        <authorList>
            <consortium name="DOE Joint Genome Institute"/>
            <consortium name="Mycorrhizal Genomics Consortium"/>
            <person name="Kohler A."/>
            <person name="Kuo A."/>
            <person name="Nagy L.G."/>
            <person name="Floudas D."/>
            <person name="Copeland A."/>
            <person name="Barry K.W."/>
            <person name="Cichocki N."/>
            <person name="Veneault-Fourrey C."/>
            <person name="LaButti K."/>
            <person name="Lindquist E.A."/>
            <person name="Lipzen A."/>
            <person name="Lundell T."/>
            <person name="Morin E."/>
            <person name="Murat C."/>
            <person name="Riley R."/>
            <person name="Ohm R."/>
            <person name="Sun H."/>
            <person name="Tunlid A."/>
            <person name="Henrissat B."/>
            <person name="Grigoriev I.V."/>
            <person name="Hibbett D.S."/>
            <person name="Martin F."/>
        </authorList>
    </citation>
    <scope>NUCLEOTIDE SEQUENCE [LARGE SCALE GENOMIC DNA]</scope>
    <source>
        <strain evidence="2">Foug A</strain>
    </source>
</reference>
<organism evidence="1 2">
    <name type="scientific">Scleroderma citrinum Foug A</name>
    <dbReference type="NCBI Taxonomy" id="1036808"/>
    <lineage>
        <taxon>Eukaryota</taxon>
        <taxon>Fungi</taxon>
        <taxon>Dikarya</taxon>
        <taxon>Basidiomycota</taxon>
        <taxon>Agaricomycotina</taxon>
        <taxon>Agaricomycetes</taxon>
        <taxon>Agaricomycetidae</taxon>
        <taxon>Boletales</taxon>
        <taxon>Sclerodermatineae</taxon>
        <taxon>Sclerodermataceae</taxon>
        <taxon>Scleroderma</taxon>
    </lineage>
</organism>
<dbReference type="InParanoid" id="A0A0C3AW48"/>
<protein>
    <submittedName>
        <fullName evidence="1">Uncharacterized protein</fullName>
    </submittedName>
</protein>
<name>A0A0C3AW48_9AGAM</name>
<reference evidence="1 2" key="1">
    <citation type="submission" date="2014-04" db="EMBL/GenBank/DDBJ databases">
        <authorList>
            <consortium name="DOE Joint Genome Institute"/>
            <person name="Kuo A."/>
            <person name="Kohler A."/>
            <person name="Nagy L.G."/>
            <person name="Floudas D."/>
            <person name="Copeland A."/>
            <person name="Barry K.W."/>
            <person name="Cichocki N."/>
            <person name="Veneault-Fourrey C."/>
            <person name="LaButti K."/>
            <person name="Lindquist E.A."/>
            <person name="Lipzen A."/>
            <person name="Lundell T."/>
            <person name="Morin E."/>
            <person name="Murat C."/>
            <person name="Sun H."/>
            <person name="Tunlid A."/>
            <person name="Henrissat B."/>
            <person name="Grigoriev I.V."/>
            <person name="Hibbett D.S."/>
            <person name="Martin F."/>
            <person name="Nordberg H.P."/>
            <person name="Cantor M.N."/>
            <person name="Hua S.X."/>
        </authorList>
    </citation>
    <scope>NUCLEOTIDE SEQUENCE [LARGE SCALE GENOMIC DNA]</scope>
    <source>
        <strain evidence="1 2">Foug A</strain>
    </source>
</reference>
<evidence type="ECO:0000313" key="1">
    <source>
        <dbReference type="EMBL" id="KIM69162.1"/>
    </source>
</evidence>
<gene>
    <name evidence="1" type="ORF">SCLCIDRAFT_19788</name>
</gene>
<dbReference type="HOGENOM" id="CLU_1653162_0_0_1"/>
<keyword evidence="2" id="KW-1185">Reference proteome</keyword>
<accession>A0A0C3AW48</accession>
<dbReference type="EMBL" id="KN822007">
    <property type="protein sequence ID" value="KIM69162.1"/>
    <property type="molecule type" value="Genomic_DNA"/>
</dbReference>
<dbReference type="AlphaFoldDB" id="A0A0C3AW48"/>
<proteinExistence type="predicted"/>
<evidence type="ECO:0000313" key="2">
    <source>
        <dbReference type="Proteomes" id="UP000053989"/>
    </source>
</evidence>
<dbReference type="Proteomes" id="UP000053989">
    <property type="component" value="Unassembled WGS sequence"/>
</dbReference>
<sequence>MAAMSALRVVDCVCTQALLQVLKAIKKISDGYGSRRINRIEWEEAYRLVEPLSSMSMPGSMDPVSVSAILRWANIYRFKFNSATLTAGCIDPMELIGGVPVWLRCASAFQFESTALALMHSKSNDSVQAFRQEFGWLRDAHASQVFRIAVYARMVDLRPL</sequence>